<evidence type="ECO:0000256" key="2">
    <source>
        <dbReference type="ARBA" id="ARBA00022448"/>
    </source>
</evidence>
<dbReference type="GO" id="GO:0022857">
    <property type="term" value="F:transmembrane transporter activity"/>
    <property type="evidence" value="ECO:0007669"/>
    <property type="project" value="InterPro"/>
</dbReference>
<dbReference type="Pfam" id="PF07690">
    <property type="entry name" value="MFS_1"/>
    <property type="match status" value="1"/>
</dbReference>
<dbReference type="KEGG" id="fvr:FVEG_11798"/>
<sequence length="503" mass="55436">MSLKESRSCPSQDKASIELSNKHPSASVGEANSTLTMTPAEERKLVRKIDLHMMPLMFVLYLLQYLDKTSLGYTAIMGILQDANLSGNQYSWASSFFYVGFLISSPLSSILLVKFPVAKVVVLTVLIWAGIQMVMAAGKSFASLAVLRILLGAFEAAIGPGFTIITSTWYKPSEHALRHGLWYGGASVAYIIGGIMAYGISHIDSAIKSWQFLFIIFGAATFVWGLIVWWLLPTSPQSAWFLNEHEKKLAFARVQGARHSTQTGKWNYAQMREAFIDPRSWLFFLLCVFSTIPGGGLTAFGSVIIKDFGYSVLQTQLLSMSVGAFLLFFVILTVAISMTLKNARCLSIAILNFISLAGVLMVKLLPVSNKIARLAGIWLVCAQASAFPTTLSLVSSNITGHTKKATVNGMLFVGFCVGYIIGPLTFIAQETPGYKTAFNIMVACYVLNIVIVMSMRQIMARWNKQRNQQHGAEAVLNGHILEHAGQDDLDETDWDNKEIRYSL</sequence>
<dbReference type="SUPFAM" id="SSF103473">
    <property type="entry name" value="MFS general substrate transporter"/>
    <property type="match status" value="1"/>
</dbReference>
<evidence type="ECO:0000256" key="4">
    <source>
        <dbReference type="ARBA" id="ARBA00022989"/>
    </source>
</evidence>
<feature type="region of interest" description="Disordered" evidence="8">
    <location>
        <begin position="1"/>
        <end position="33"/>
    </location>
</feature>
<proteinExistence type="inferred from homology"/>
<keyword evidence="2" id="KW-0813">Transport</keyword>
<evidence type="ECO:0000256" key="9">
    <source>
        <dbReference type="SAM" id="Phobius"/>
    </source>
</evidence>
<accession>W7MQF9</accession>
<dbReference type="InterPro" id="IPR036259">
    <property type="entry name" value="MFS_trans_sf"/>
</dbReference>
<keyword evidence="12" id="KW-1185">Reference proteome</keyword>
<dbReference type="eggNOG" id="KOG2533">
    <property type="taxonomic scope" value="Eukaryota"/>
</dbReference>
<gene>
    <name evidence="11" type="ORF">FVEG_11798</name>
</gene>
<protein>
    <recommendedName>
        <fullName evidence="10">Major facilitator superfamily (MFS) profile domain-containing protein</fullName>
    </recommendedName>
</protein>
<evidence type="ECO:0000256" key="7">
    <source>
        <dbReference type="ARBA" id="ARBA00037968"/>
    </source>
</evidence>
<dbReference type="EMBL" id="DS022258">
    <property type="protein sequence ID" value="EWG53346.1"/>
    <property type="molecule type" value="Genomic_DNA"/>
</dbReference>
<feature type="transmembrane region" description="Helical" evidence="9">
    <location>
        <begin position="120"/>
        <end position="138"/>
    </location>
</feature>
<dbReference type="InterPro" id="IPR020846">
    <property type="entry name" value="MFS_dom"/>
</dbReference>
<evidence type="ECO:0000313" key="12">
    <source>
        <dbReference type="Proteomes" id="UP000009096"/>
    </source>
</evidence>
<feature type="transmembrane region" description="Helical" evidence="9">
    <location>
        <begin position="212"/>
        <end position="232"/>
    </location>
</feature>
<dbReference type="OrthoDB" id="6730379at2759"/>
<evidence type="ECO:0000256" key="1">
    <source>
        <dbReference type="ARBA" id="ARBA00004141"/>
    </source>
</evidence>
<name>W7MQF9_GIBM7</name>
<evidence type="ECO:0000259" key="10">
    <source>
        <dbReference type="PROSITE" id="PS50850"/>
    </source>
</evidence>
<dbReference type="VEuPathDB" id="FungiDB:FVEG_11798"/>
<evidence type="ECO:0000256" key="6">
    <source>
        <dbReference type="ARBA" id="ARBA00023180"/>
    </source>
</evidence>
<dbReference type="GeneID" id="30069288"/>
<keyword evidence="6" id="KW-0325">Glycoprotein</keyword>
<feature type="transmembrane region" description="Helical" evidence="9">
    <location>
        <begin position="144"/>
        <end position="169"/>
    </location>
</feature>
<evidence type="ECO:0000256" key="5">
    <source>
        <dbReference type="ARBA" id="ARBA00023136"/>
    </source>
</evidence>
<comment type="subcellular location">
    <subcellularLocation>
        <location evidence="1">Membrane</location>
        <topology evidence="1">Multi-pass membrane protein</topology>
    </subcellularLocation>
</comment>
<keyword evidence="5 9" id="KW-0472">Membrane</keyword>
<feature type="transmembrane region" description="Helical" evidence="9">
    <location>
        <begin position="317"/>
        <end position="338"/>
    </location>
</feature>
<feature type="transmembrane region" description="Helical" evidence="9">
    <location>
        <begin position="95"/>
        <end position="113"/>
    </location>
</feature>
<dbReference type="PROSITE" id="PS50850">
    <property type="entry name" value="MFS"/>
    <property type="match status" value="1"/>
</dbReference>
<dbReference type="EMBL" id="CM000584">
    <property type="protein sequence ID" value="EWG53346.1"/>
    <property type="molecule type" value="Genomic_DNA"/>
</dbReference>
<dbReference type="Proteomes" id="UP000009096">
    <property type="component" value="Chromosome 7"/>
</dbReference>
<feature type="domain" description="Major facilitator superfamily (MFS) profile" evidence="10">
    <location>
        <begin position="53"/>
        <end position="460"/>
    </location>
</feature>
<evidence type="ECO:0000256" key="3">
    <source>
        <dbReference type="ARBA" id="ARBA00022692"/>
    </source>
</evidence>
<feature type="transmembrane region" description="Helical" evidence="9">
    <location>
        <begin position="281"/>
        <end position="305"/>
    </location>
</feature>
<feature type="compositionally biased region" description="Polar residues" evidence="8">
    <location>
        <begin position="8"/>
        <end position="33"/>
    </location>
</feature>
<feature type="transmembrane region" description="Helical" evidence="9">
    <location>
        <begin position="440"/>
        <end position="459"/>
    </location>
</feature>
<dbReference type="AlphaFoldDB" id="W7MQF9"/>
<reference evidence="11 12" key="1">
    <citation type="journal article" date="2010" name="Nature">
        <title>Comparative genomics reveals mobile pathogenicity chromosomes in Fusarium.</title>
        <authorList>
            <person name="Ma L.J."/>
            <person name="van der Does H.C."/>
            <person name="Borkovich K.A."/>
            <person name="Coleman J.J."/>
            <person name="Daboussi M.J."/>
            <person name="Di Pietro A."/>
            <person name="Dufresne M."/>
            <person name="Freitag M."/>
            <person name="Grabherr M."/>
            <person name="Henrissat B."/>
            <person name="Houterman P.M."/>
            <person name="Kang S."/>
            <person name="Shim W.B."/>
            <person name="Woloshuk C."/>
            <person name="Xie X."/>
            <person name="Xu J.R."/>
            <person name="Antoniw J."/>
            <person name="Baker S.E."/>
            <person name="Bluhm B.H."/>
            <person name="Breakspear A."/>
            <person name="Brown D.W."/>
            <person name="Butchko R.A."/>
            <person name="Chapman S."/>
            <person name="Coulson R."/>
            <person name="Coutinho P.M."/>
            <person name="Danchin E.G."/>
            <person name="Diener A."/>
            <person name="Gale L.R."/>
            <person name="Gardiner D.M."/>
            <person name="Goff S."/>
            <person name="Hammond-Kosack K.E."/>
            <person name="Hilburn K."/>
            <person name="Hua-Van A."/>
            <person name="Jonkers W."/>
            <person name="Kazan K."/>
            <person name="Kodira C.D."/>
            <person name="Koehrsen M."/>
            <person name="Kumar L."/>
            <person name="Lee Y.H."/>
            <person name="Li L."/>
            <person name="Manners J.M."/>
            <person name="Miranda-Saavedra D."/>
            <person name="Mukherjee M."/>
            <person name="Park G."/>
            <person name="Park J."/>
            <person name="Park S.Y."/>
            <person name="Proctor R.H."/>
            <person name="Regev A."/>
            <person name="Ruiz-Roldan M.C."/>
            <person name="Sain D."/>
            <person name="Sakthikumar S."/>
            <person name="Sykes S."/>
            <person name="Schwartz D.C."/>
            <person name="Turgeon B.G."/>
            <person name="Wapinski I."/>
            <person name="Yoder O."/>
            <person name="Young S."/>
            <person name="Zeng Q."/>
            <person name="Zhou S."/>
            <person name="Galagan J."/>
            <person name="Cuomo C.A."/>
            <person name="Kistler H.C."/>
            <person name="Rep M."/>
        </authorList>
    </citation>
    <scope>NUCLEOTIDE SEQUENCE [LARGE SCALE GENOMIC DNA]</scope>
    <source>
        <strain evidence="12">M3125 / FGSC 7600</strain>
    </source>
</reference>
<dbReference type="GO" id="GO:0016020">
    <property type="term" value="C:membrane"/>
    <property type="evidence" value="ECO:0007669"/>
    <property type="project" value="UniProtKB-SubCell"/>
</dbReference>
<feature type="transmembrane region" description="Helical" evidence="9">
    <location>
        <begin position="345"/>
        <end position="365"/>
    </location>
</feature>
<dbReference type="PANTHER" id="PTHR43791:SF103">
    <property type="entry name" value="MAJOR FACILITATOR SUPERFAMILY (MFS) PROFILE DOMAIN-CONTAINING PROTEIN-RELATED"/>
    <property type="match status" value="1"/>
</dbReference>
<dbReference type="FunFam" id="1.20.1250.20:FF:000064">
    <property type="entry name" value="MFS allantoate transporter"/>
    <property type="match status" value="1"/>
</dbReference>
<keyword evidence="4 9" id="KW-1133">Transmembrane helix</keyword>
<feature type="transmembrane region" description="Helical" evidence="9">
    <location>
        <begin position="406"/>
        <end position="428"/>
    </location>
</feature>
<keyword evidence="3 9" id="KW-0812">Transmembrane</keyword>
<evidence type="ECO:0000313" key="11">
    <source>
        <dbReference type="EMBL" id="EWG53346.1"/>
    </source>
</evidence>
<feature type="transmembrane region" description="Helical" evidence="9">
    <location>
        <begin position="371"/>
        <end position="394"/>
    </location>
</feature>
<dbReference type="RefSeq" id="XP_018759537.1">
    <property type="nucleotide sequence ID" value="XM_018901122.1"/>
</dbReference>
<dbReference type="PANTHER" id="PTHR43791">
    <property type="entry name" value="PERMEASE-RELATED"/>
    <property type="match status" value="1"/>
</dbReference>
<evidence type="ECO:0000256" key="8">
    <source>
        <dbReference type="SAM" id="MobiDB-lite"/>
    </source>
</evidence>
<feature type="transmembrane region" description="Helical" evidence="9">
    <location>
        <begin position="181"/>
        <end position="200"/>
    </location>
</feature>
<comment type="similarity">
    <text evidence="7">Belongs to the major facilitator superfamily. Allantoate permease family.</text>
</comment>
<dbReference type="InterPro" id="IPR011701">
    <property type="entry name" value="MFS"/>
</dbReference>
<dbReference type="Gene3D" id="1.20.1250.20">
    <property type="entry name" value="MFS general substrate transporter like domains"/>
    <property type="match status" value="2"/>
</dbReference>
<organism evidence="11 12">
    <name type="scientific">Gibberella moniliformis (strain M3125 / FGSC 7600)</name>
    <name type="common">Maize ear and stalk rot fungus</name>
    <name type="synonym">Fusarium verticillioides</name>
    <dbReference type="NCBI Taxonomy" id="334819"/>
    <lineage>
        <taxon>Eukaryota</taxon>
        <taxon>Fungi</taxon>
        <taxon>Dikarya</taxon>
        <taxon>Ascomycota</taxon>
        <taxon>Pezizomycotina</taxon>
        <taxon>Sordariomycetes</taxon>
        <taxon>Hypocreomycetidae</taxon>
        <taxon>Hypocreales</taxon>
        <taxon>Nectriaceae</taxon>
        <taxon>Fusarium</taxon>
        <taxon>Fusarium fujikuroi species complex</taxon>
    </lineage>
</organism>